<organism evidence="1 2">
    <name type="scientific">Symbiobacterium terraclitae</name>
    <dbReference type="NCBI Taxonomy" id="557451"/>
    <lineage>
        <taxon>Bacteria</taxon>
        <taxon>Bacillati</taxon>
        <taxon>Bacillota</taxon>
        <taxon>Clostridia</taxon>
        <taxon>Eubacteriales</taxon>
        <taxon>Symbiobacteriaceae</taxon>
        <taxon>Symbiobacterium</taxon>
    </lineage>
</organism>
<dbReference type="Gene3D" id="2.120.10.30">
    <property type="entry name" value="TolB, C-terminal domain"/>
    <property type="match status" value="1"/>
</dbReference>
<evidence type="ECO:0000313" key="2">
    <source>
        <dbReference type="Proteomes" id="UP001519289"/>
    </source>
</evidence>
<gene>
    <name evidence="1" type="ORF">J2Z79_001516</name>
</gene>
<comment type="caution">
    <text evidence="1">The sequence shown here is derived from an EMBL/GenBank/DDBJ whole genome shotgun (WGS) entry which is preliminary data.</text>
</comment>
<dbReference type="EMBL" id="JAGGLG010000010">
    <property type="protein sequence ID" value="MBP2018117.1"/>
    <property type="molecule type" value="Genomic_DNA"/>
</dbReference>
<dbReference type="InterPro" id="IPR011042">
    <property type="entry name" value="6-blade_b-propeller_TolB-like"/>
</dbReference>
<dbReference type="RefSeq" id="WP_209466256.1">
    <property type="nucleotide sequence ID" value="NZ_JAGGLG010000010.1"/>
</dbReference>
<protein>
    <submittedName>
        <fullName evidence="1">Uncharacterized protein</fullName>
    </submittedName>
</protein>
<dbReference type="SUPFAM" id="SSF82171">
    <property type="entry name" value="DPP6 N-terminal domain-like"/>
    <property type="match status" value="1"/>
</dbReference>
<proteinExistence type="predicted"/>
<evidence type="ECO:0000313" key="1">
    <source>
        <dbReference type="EMBL" id="MBP2018117.1"/>
    </source>
</evidence>
<keyword evidence="2" id="KW-1185">Reference proteome</keyword>
<dbReference type="Proteomes" id="UP001519289">
    <property type="component" value="Unassembled WGS sequence"/>
</dbReference>
<reference evidence="1 2" key="1">
    <citation type="submission" date="2021-03" db="EMBL/GenBank/DDBJ databases">
        <title>Genomic Encyclopedia of Type Strains, Phase IV (KMG-IV): sequencing the most valuable type-strain genomes for metagenomic binning, comparative biology and taxonomic classification.</title>
        <authorList>
            <person name="Goeker M."/>
        </authorList>
    </citation>
    <scope>NUCLEOTIDE SEQUENCE [LARGE SCALE GENOMIC DNA]</scope>
    <source>
        <strain evidence="1 2">DSM 27138</strain>
    </source>
</reference>
<name>A0ABS4JRE8_9FIRM</name>
<accession>A0ABS4JRE8</accession>
<sequence>MDRRPRYRFEQFSATRQILGMHPAPDGESLLFASDISGQHNLWQVPSRGGWPRQLTLFNGCIVPEYDGKSHQGTMSGAEPCHISVRLLNW</sequence>